<evidence type="ECO:0000256" key="1">
    <source>
        <dbReference type="SAM" id="SignalP"/>
    </source>
</evidence>
<dbReference type="EMBL" id="BMAT01008528">
    <property type="protein sequence ID" value="GFR87138.1"/>
    <property type="molecule type" value="Genomic_DNA"/>
</dbReference>
<name>A0AAV4GQB9_9GAST</name>
<gene>
    <name evidence="2" type="ORF">ElyMa_004216200</name>
</gene>
<feature type="signal peptide" evidence="1">
    <location>
        <begin position="1"/>
        <end position="24"/>
    </location>
</feature>
<accession>A0AAV4GQB9</accession>
<protein>
    <recommendedName>
        <fullName evidence="4">DUF19 domain-containing protein</fullName>
    </recommendedName>
</protein>
<organism evidence="2 3">
    <name type="scientific">Elysia marginata</name>
    <dbReference type="NCBI Taxonomy" id="1093978"/>
    <lineage>
        <taxon>Eukaryota</taxon>
        <taxon>Metazoa</taxon>
        <taxon>Spiralia</taxon>
        <taxon>Lophotrochozoa</taxon>
        <taxon>Mollusca</taxon>
        <taxon>Gastropoda</taxon>
        <taxon>Heterobranchia</taxon>
        <taxon>Euthyneura</taxon>
        <taxon>Panpulmonata</taxon>
        <taxon>Sacoglossa</taxon>
        <taxon>Placobranchoidea</taxon>
        <taxon>Plakobranchidae</taxon>
        <taxon>Elysia</taxon>
    </lineage>
</organism>
<evidence type="ECO:0000313" key="3">
    <source>
        <dbReference type="Proteomes" id="UP000762676"/>
    </source>
</evidence>
<evidence type="ECO:0008006" key="4">
    <source>
        <dbReference type="Google" id="ProtNLM"/>
    </source>
</evidence>
<comment type="caution">
    <text evidence="2">The sequence shown here is derived from an EMBL/GenBank/DDBJ whole genome shotgun (WGS) entry which is preliminary data.</text>
</comment>
<dbReference type="Proteomes" id="UP000762676">
    <property type="component" value="Unassembled WGS sequence"/>
</dbReference>
<feature type="chain" id="PRO_5043472713" description="DUF19 domain-containing protein" evidence="1">
    <location>
        <begin position="25"/>
        <end position="301"/>
    </location>
</feature>
<sequence>MEKESFVGLLLFLCCFLNISLTGARVYQGRLCQEKAAIFDELTRRLTRVLTDKDRGNHLICQKLSGYISHALYTRQTCPNLPLVQNSTFLNTVALMKSDFDERCDANKYIIVANPCSPAMVQYLVENCNRFVDQVQFWMPRLEVCDISKNFISCHEESLDECQDSDLFGKYHIHQALQVTRDSLDFLCDASLANVPWENGPDHRRSIRSLGSATDPDCPIEIKLGRSVTDVCTEEKEWRFPGVSLGSAFGDICSVFDFMYICTTDMFEKCANSTPENDKSYFLDNFQVVYNAYGCDMKSEK</sequence>
<proteinExistence type="predicted"/>
<keyword evidence="1" id="KW-0732">Signal</keyword>
<keyword evidence="3" id="KW-1185">Reference proteome</keyword>
<dbReference type="AlphaFoldDB" id="A0AAV4GQB9"/>
<reference evidence="2 3" key="1">
    <citation type="journal article" date="2021" name="Elife">
        <title>Chloroplast acquisition without the gene transfer in kleptoplastic sea slugs, Plakobranchus ocellatus.</title>
        <authorList>
            <person name="Maeda T."/>
            <person name="Takahashi S."/>
            <person name="Yoshida T."/>
            <person name="Shimamura S."/>
            <person name="Takaki Y."/>
            <person name="Nagai Y."/>
            <person name="Toyoda A."/>
            <person name="Suzuki Y."/>
            <person name="Arimoto A."/>
            <person name="Ishii H."/>
            <person name="Satoh N."/>
            <person name="Nishiyama T."/>
            <person name="Hasebe M."/>
            <person name="Maruyama T."/>
            <person name="Minagawa J."/>
            <person name="Obokata J."/>
            <person name="Shigenobu S."/>
        </authorList>
    </citation>
    <scope>NUCLEOTIDE SEQUENCE [LARGE SCALE GENOMIC DNA]</scope>
</reference>
<evidence type="ECO:0000313" key="2">
    <source>
        <dbReference type="EMBL" id="GFR87138.1"/>
    </source>
</evidence>